<dbReference type="InterPro" id="IPR011004">
    <property type="entry name" value="Trimer_LpxA-like_sf"/>
</dbReference>
<evidence type="ECO:0000256" key="2">
    <source>
        <dbReference type="PIRSR" id="PIRSR620019-2"/>
    </source>
</evidence>
<feature type="binding site" evidence="2">
    <location>
        <position position="75"/>
    </location>
    <ligand>
        <name>substrate</name>
    </ligand>
</feature>
<keyword evidence="4" id="KW-1185">Reference proteome</keyword>
<dbReference type="OrthoDB" id="1115300at2"/>
<gene>
    <name evidence="3" type="ORF">SAMN05216360_12610</name>
</gene>
<sequence length="228" mass="25388">MSLSGGKPLLIVGGGEIAALACEYFRHDSDFMPVAFAVERPYRTSDTFQGLPLVDLDEVTQRFPPGQVDAFVAVGDTQLNRLRRRLYDTIKRHNYRVASYVSSQCFRWHNVEIGENCFILEHNTLQPFVKIKNNVTLWSGNHIGHSTTIHENVFITSHVVISGFCEIEKSSYIGVNASLAHHVTIASDNFIAMGSVIGASTEPDGVYQGNPAERRKVAATRFCRVKES</sequence>
<dbReference type="Gene3D" id="2.160.10.10">
    <property type="entry name" value="Hexapeptide repeat proteins"/>
    <property type="match status" value="1"/>
</dbReference>
<dbReference type="PANTHER" id="PTHR43300:SF4">
    <property type="entry name" value="ACYL-[ACYL-CARRIER-PROTEIN]--UDP-N-ACETYLGLUCOSAMINE O-ACYLTRANSFERASE"/>
    <property type="match status" value="1"/>
</dbReference>
<evidence type="ECO:0000256" key="1">
    <source>
        <dbReference type="ARBA" id="ARBA00007274"/>
    </source>
</evidence>
<dbReference type="PANTHER" id="PTHR43300">
    <property type="entry name" value="ACETYLTRANSFERASE"/>
    <property type="match status" value="1"/>
</dbReference>
<protein>
    <submittedName>
        <fullName evidence="3">Sugar O-acyltransferase, sialic acid O-acetyltransferase NeuD family</fullName>
    </submittedName>
</protein>
<dbReference type="STRING" id="582672.SAMN05216360_12610"/>
<dbReference type="InterPro" id="IPR001451">
    <property type="entry name" value="Hexapep"/>
</dbReference>
<comment type="similarity">
    <text evidence="1">Belongs to the transferase hexapeptide repeat family.</text>
</comment>
<dbReference type="SUPFAM" id="SSF51161">
    <property type="entry name" value="Trimeric LpxA-like enzymes"/>
    <property type="match status" value="1"/>
</dbReference>
<dbReference type="AlphaFoldDB" id="A0A1H0KBY9"/>
<dbReference type="Gene3D" id="3.40.50.20">
    <property type="match status" value="1"/>
</dbReference>
<dbReference type="CDD" id="cd03360">
    <property type="entry name" value="LbH_AT_putative"/>
    <property type="match status" value="1"/>
</dbReference>
<keyword evidence="3" id="KW-0012">Acyltransferase</keyword>
<dbReference type="RefSeq" id="WP_091722305.1">
    <property type="nucleotide sequence ID" value="NZ_FNHS01000026.1"/>
</dbReference>
<dbReference type="GO" id="GO:0016746">
    <property type="term" value="F:acyltransferase activity"/>
    <property type="evidence" value="ECO:0007669"/>
    <property type="project" value="UniProtKB-KW"/>
</dbReference>
<proteinExistence type="inferred from homology"/>
<evidence type="ECO:0000313" key="4">
    <source>
        <dbReference type="Proteomes" id="UP000198704"/>
    </source>
</evidence>
<evidence type="ECO:0000313" key="3">
    <source>
        <dbReference type="EMBL" id="SDO53475.1"/>
    </source>
</evidence>
<name>A0A1H0KBY9_9HYPH</name>
<dbReference type="InterPro" id="IPR050179">
    <property type="entry name" value="Trans_hexapeptide_repeat"/>
</dbReference>
<organism evidence="3 4">
    <name type="scientific">Methylobacterium phyllostachyos</name>
    <dbReference type="NCBI Taxonomy" id="582672"/>
    <lineage>
        <taxon>Bacteria</taxon>
        <taxon>Pseudomonadati</taxon>
        <taxon>Pseudomonadota</taxon>
        <taxon>Alphaproteobacteria</taxon>
        <taxon>Hyphomicrobiales</taxon>
        <taxon>Methylobacteriaceae</taxon>
        <taxon>Methylobacterium</taxon>
    </lineage>
</organism>
<dbReference type="InterPro" id="IPR020019">
    <property type="entry name" value="AcTrfase_PglD-like"/>
</dbReference>
<dbReference type="EMBL" id="FNHS01000026">
    <property type="protein sequence ID" value="SDO53475.1"/>
    <property type="molecule type" value="Genomic_DNA"/>
</dbReference>
<reference evidence="4" key="1">
    <citation type="submission" date="2016-10" db="EMBL/GenBank/DDBJ databases">
        <authorList>
            <person name="Varghese N."/>
            <person name="Submissions S."/>
        </authorList>
    </citation>
    <scope>NUCLEOTIDE SEQUENCE [LARGE SCALE GENOMIC DNA]</scope>
    <source>
        <strain evidence="4">BL47</strain>
    </source>
</reference>
<accession>A0A1H0KBY9</accession>
<keyword evidence="3" id="KW-0808">Transferase</keyword>
<dbReference type="Pfam" id="PF00132">
    <property type="entry name" value="Hexapep"/>
    <property type="match status" value="1"/>
</dbReference>
<dbReference type="Proteomes" id="UP000198704">
    <property type="component" value="Unassembled WGS sequence"/>
</dbReference>
<dbReference type="NCBIfam" id="TIGR03570">
    <property type="entry name" value="NeuD_NnaD"/>
    <property type="match status" value="1"/>
</dbReference>